<feature type="domain" description="LptD C-terminal" evidence="2">
    <location>
        <begin position="302"/>
        <end position="707"/>
    </location>
</feature>
<keyword evidence="1" id="KW-0998">Cell outer membrane</keyword>
<dbReference type="InterPro" id="IPR050218">
    <property type="entry name" value="LptD"/>
</dbReference>
<dbReference type="InterPro" id="IPR007543">
    <property type="entry name" value="LptD_C"/>
</dbReference>
<accession>A0A3A1YV92</accession>
<dbReference type="EMBL" id="NQYH01000007">
    <property type="protein sequence ID" value="RIY40750.1"/>
    <property type="molecule type" value="Genomic_DNA"/>
</dbReference>
<comment type="caution">
    <text evidence="1">Lacks conserved residue(s) required for the propagation of feature annotation.</text>
</comment>
<proteinExistence type="inferred from homology"/>
<reference evidence="3 4" key="1">
    <citation type="submission" date="2017-08" db="EMBL/GenBank/DDBJ databases">
        <title>Pusillimonas indicus sp. nov., a member of the family Alcaligenaceae isolated from surface seawater.</title>
        <authorList>
            <person name="Li J."/>
        </authorList>
    </citation>
    <scope>NUCLEOTIDE SEQUENCE [LARGE SCALE GENOMIC DNA]</scope>
    <source>
        <strain evidence="3 4">L52-1-41</strain>
    </source>
</reference>
<keyword evidence="1" id="KW-0732">Signal</keyword>
<dbReference type="AlphaFoldDB" id="A0A3A1YV92"/>
<dbReference type="Pfam" id="PF04453">
    <property type="entry name" value="LptD"/>
    <property type="match status" value="1"/>
</dbReference>
<dbReference type="PANTHER" id="PTHR30189:SF1">
    <property type="entry name" value="LPS-ASSEMBLY PROTEIN LPTD"/>
    <property type="match status" value="1"/>
</dbReference>
<keyword evidence="1" id="KW-0472">Membrane</keyword>
<feature type="chain" id="PRO_5017490091" description="LPS-assembly protein LptD" evidence="1">
    <location>
        <begin position="27"/>
        <end position="802"/>
    </location>
</feature>
<evidence type="ECO:0000259" key="2">
    <source>
        <dbReference type="Pfam" id="PF04453"/>
    </source>
</evidence>
<gene>
    <name evidence="1" type="primary">lptD</name>
    <name evidence="3" type="ORF">CJP73_09880</name>
</gene>
<evidence type="ECO:0000313" key="4">
    <source>
        <dbReference type="Proteomes" id="UP000266206"/>
    </source>
</evidence>
<dbReference type="HAMAP" id="MF_01411">
    <property type="entry name" value="LPS_assembly_LptD"/>
    <property type="match status" value="1"/>
</dbReference>
<dbReference type="GO" id="GO:0015920">
    <property type="term" value="P:lipopolysaccharide transport"/>
    <property type="evidence" value="ECO:0007669"/>
    <property type="project" value="InterPro"/>
</dbReference>
<dbReference type="GO" id="GO:0043165">
    <property type="term" value="P:Gram-negative-bacterium-type cell outer membrane assembly"/>
    <property type="evidence" value="ECO:0007669"/>
    <property type="project" value="UniProtKB-UniRule"/>
</dbReference>
<comment type="similarity">
    <text evidence="1">Belongs to the LptD family.</text>
</comment>
<dbReference type="Gene3D" id="2.60.450.10">
    <property type="entry name" value="Lipopolysaccharide (LPS) transport protein A like domain"/>
    <property type="match status" value="1"/>
</dbReference>
<evidence type="ECO:0000256" key="1">
    <source>
        <dbReference type="HAMAP-Rule" id="MF_01411"/>
    </source>
</evidence>
<comment type="subunit">
    <text evidence="1">Component of the lipopolysaccharide transport and assembly complex. Interacts with LptE and LptA.</text>
</comment>
<organism evidence="3 4">
    <name type="scientific">Neopusillimonas maritima</name>
    <dbReference type="NCBI Taxonomy" id="2026239"/>
    <lineage>
        <taxon>Bacteria</taxon>
        <taxon>Pseudomonadati</taxon>
        <taxon>Pseudomonadota</taxon>
        <taxon>Betaproteobacteria</taxon>
        <taxon>Burkholderiales</taxon>
        <taxon>Alcaligenaceae</taxon>
        <taxon>Neopusillimonas</taxon>
    </lineage>
</organism>
<dbReference type="OrthoDB" id="9760225at2"/>
<comment type="caution">
    <text evidence="3">The sequence shown here is derived from an EMBL/GenBank/DDBJ whole genome shotgun (WGS) entry which is preliminary data.</text>
</comment>
<comment type="function">
    <text evidence="1">Together with LptE, is involved in the assembly of lipopolysaccharide (LPS) at the surface of the outer membrane.</text>
</comment>
<feature type="signal peptide" evidence="1">
    <location>
        <begin position="1"/>
        <end position="26"/>
    </location>
</feature>
<comment type="subcellular location">
    <subcellularLocation>
        <location evidence="1">Cell outer membrane</location>
    </subcellularLocation>
</comment>
<sequence precursor="true">MRFVCWSVFLAVSVLSAAKASGQQFAEPVPSMRISEIPAADQGLRESSRLNVHGGVPESELSAFTISDKIENDTDDKIILTGNAEVRRNDAVVKGQRIDYQRGTGQVDVWGDGYLMRDGNVVKGPEIHYNLDSETGEITNADFWLGAGGGSGTSALTQVFSRSQMRMTDMEYAACPCPDPAWYISAPRVDFDFDENEGVARNGVLFFKGVPILASPYLSFPIRKERKSGFLIPSYGGSSNSGYEFALPYYFNLAPNYDLTLTPRYMSKRGLQLGAEYRYLGRSYSGMLAGTYLPNDKQTQEKRWMYTWRHEHRFGHGFYASADINAVSDDNYFRDFSTIGVNQASIDYLPRVLTVGWAGSPYWQASVQHYTYQTIQDTTAGASYRYPQFNKEPELFVRGARYDWNGFDLVSLNYATKFVMPRYKGGGYPGLVDGQRLRPDGTRMTSYNAISFPVVKPGWYVTPKAALHMSQYNTNWYPGQFPQFSGRPGSESRVVPLFSIDSGLMFERDTHFFGNPSVQTLEPRLYYLRVPYRDQDNLPVYDTGIATFNFAQAFDENYFSGGWDRIADANQLTVGLTTRWLDADTGFERLSLSAAQRIYFDDRRVTLPGGAPRTDKKSDYLVGVNAALTDKLNVRFDAQFNPESNDRNRMTAGLRWNPKRLATLSASYRYERDPRQVSNPDYVYGPNDPNLTKEQVSVSGQWPLTSKISLMGRIDYAIDEKRTTQSIMGLEYQGDCCWAARVVFQRYAVSLGDKNTALFLQLELNGLGSLGTDPLGFLGRNIRGYQSATPPIPDTTTFERYE</sequence>
<protein>
    <recommendedName>
        <fullName evidence="1">LPS-assembly protein LptD</fullName>
    </recommendedName>
</protein>
<dbReference type="GO" id="GO:1990351">
    <property type="term" value="C:transporter complex"/>
    <property type="evidence" value="ECO:0007669"/>
    <property type="project" value="TreeGrafter"/>
</dbReference>
<dbReference type="PANTHER" id="PTHR30189">
    <property type="entry name" value="LPS-ASSEMBLY PROTEIN"/>
    <property type="match status" value="1"/>
</dbReference>
<dbReference type="RefSeq" id="WP_114421120.1">
    <property type="nucleotide sequence ID" value="NZ_NQYH01000007.1"/>
</dbReference>
<evidence type="ECO:0000313" key="3">
    <source>
        <dbReference type="EMBL" id="RIY40750.1"/>
    </source>
</evidence>
<dbReference type="Proteomes" id="UP000266206">
    <property type="component" value="Unassembled WGS sequence"/>
</dbReference>
<dbReference type="GO" id="GO:0009279">
    <property type="term" value="C:cell outer membrane"/>
    <property type="evidence" value="ECO:0007669"/>
    <property type="project" value="UniProtKB-SubCell"/>
</dbReference>
<name>A0A3A1YV92_9BURK</name>
<dbReference type="InterPro" id="IPR020889">
    <property type="entry name" value="LipoPS_assembly_LptD"/>
</dbReference>